<dbReference type="Proteomes" id="UP000783686">
    <property type="component" value="Unassembled WGS sequence"/>
</dbReference>
<dbReference type="EMBL" id="CAJFCW020000003">
    <property type="protein sequence ID" value="CAG9103833.1"/>
    <property type="molecule type" value="Genomic_DNA"/>
</dbReference>
<keyword evidence="2" id="KW-1185">Reference proteome</keyword>
<gene>
    <name evidence="1" type="ORF">BOKJ2_LOCUS6025</name>
</gene>
<name>A0A811KIH4_9BILA</name>
<evidence type="ECO:0000313" key="2">
    <source>
        <dbReference type="Proteomes" id="UP000614601"/>
    </source>
</evidence>
<dbReference type="Proteomes" id="UP000614601">
    <property type="component" value="Unassembled WGS sequence"/>
</dbReference>
<proteinExistence type="predicted"/>
<protein>
    <submittedName>
        <fullName evidence="1">Uncharacterized protein</fullName>
    </submittedName>
</protein>
<evidence type="ECO:0000313" key="1">
    <source>
        <dbReference type="EMBL" id="CAD5215302.1"/>
    </source>
</evidence>
<dbReference type="EMBL" id="CAJFDH010000003">
    <property type="protein sequence ID" value="CAD5215302.1"/>
    <property type="molecule type" value="Genomic_DNA"/>
</dbReference>
<sequence>MTQEETWGPNKRMDNDVRNKKEGEYRFEELRQKPGSERERCYWHLLGLTEVAVPLHSPVATADDIGIN</sequence>
<dbReference type="AlphaFoldDB" id="A0A811KIH4"/>
<reference evidence="1" key="1">
    <citation type="submission" date="2020-09" db="EMBL/GenBank/DDBJ databases">
        <authorList>
            <person name="Kikuchi T."/>
        </authorList>
    </citation>
    <scope>NUCLEOTIDE SEQUENCE</scope>
    <source>
        <strain evidence="1">SH1</strain>
    </source>
</reference>
<organism evidence="1 2">
    <name type="scientific">Bursaphelenchus okinawaensis</name>
    <dbReference type="NCBI Taxonomy" id="465554"/>
    <lineage>
        <taxon>Eukaryota</taxon>
        <taxon>Metazoa</taxon>
        <taxon>Ecdysozoa</taxon>
        <taxon>Nematoda</taxon>
        <taxon>Chromadorea</taxon>
        <taxon>Rhabditida</taxon>
        <taxon>Tylenchina</taxon>
        <taxon>Tylenchomorpha</taxon>
        <taxon>Aphelenchoidea</taxon>
        <taxon>Aphelenchoididae</taxon>
        <taxon>Bursaphelenchus</taxon>
    </lineage>
</organism>
<accession>A0A811KIH4</accession>
<comment type="caution">
    <text evidence="1">The sequence shown here is derived from an EMBL/GenBank/DDBJ whole genome shotgun (WGS) entry which is preliminary data.</text>
</comment>